<dbReference type="AlphaFoldDB" id="A0A8H4KTD9"/>
<evidence type="ECO:0000313" key="5">
    <source>
        <dbReference type="EMBL" id="KAF4455892.1"/>
    </source>
</evidence>
<dbReference type="PIRSF" id="PIRSF001112">
    <property type="entry name" value="Epoxide_hydrolase"/>
    <property type="match status" value="1"/>
</dbReference>
<evidence type="ECO:0000256" key="1">
    <source>
        <dbReference type="ARBA" id="ARBA00010088"/>
    </source>
</evidence>
<dbReference type="SUPFAM" id="SSF53474">
    <property type="entry name" value="alpha/beta-Hydrolases"/>
    <property type="match status" value="1"/>
</dbReference>
<dbReference type="PANTHER" id="PTHR21661:SF39">
    <property type="entry name" value="HYDROLASE, PUTATIVE (AFU_ORTHOLOGUE AFUA_3G08960)-RELATED"/>
    <property type="match status" value="1"/>
</dbReference>
<evidence type="ECO:0000256" key="3">
    <source>
        <dbReference type="PIRSR" id="PIRSR001112-1"/>
    </source>
</evidence>
<reference evidence="5 6" key="1">
    <citation type="submission" date="2020-01" db="EMBL/GenBank/DDBJ databases">
        <title>Identification and distribution of gene clusters putatively required for synthesis of sphingolipid metabolism inhibitors in phylogenetically diverse species of the filamentous fungus Fusarium.</title>
        <authorList>
            <person name="Kim H.-S."/>
            <person name="Busman M."/>
            <person name="Brown D.W."/>
            <person name="Divon H."/>
            <person name="Uhlig S."/>
            <person name="Proctor R.H."/>
        </authorList>
    </citation>
    <scope>NUCLEOTIDE SEQUENCE [LARGE SCALE GENOMIC DNA]</scope>
    <source>
        <strain evidence="5 6">NRRL 20459</strain>
    </source>
</reference>
<comment type="caution">
    <text evidence="5">The sequence shown here is derived from an EMBL/GenBank/DDBJ whole genome shotgun (WGS) entry which is preliminary data.</text>
</comment>
<dbReference type="PANTHER" id="PTHR21661">
    <property type="entry name" value="EPOXIDE HYDROLASE 1-RELATED"/>
    <property type="match status" value="1"/>
</dbReference>
<proteinExistence type="inferred from homology"/>
<feature type="active site" description="Nucleophile" evidence="3">
    <location>
        <position position="210"/>
    </location>
</feature>
<dbReference type="InterPro" id="IPR029058">
    <property type="entry name" value="AB_hydrolase_fold"/>
</dbReference>
<dbReference type="GO" id="GO:0004301">
    <property type="term" value="F:epoxide hydrolase activity"/>
    <property type="evidence" value="ECO:0007669"/>
    <property type="project" value="TreeGrafter"/>
</dbReference>
<organism evidence="5 6">
    <name type="scientific">Fusarium albosuccineum</name>
    <dbReference type="NCBI Taxonomy" id="1237068"/>
    <lineage>
        <taxon>Eukaryota</taxon>
        <taxon>Fungi</taxon>
        <taxon>Dikarya</taxon>
        <taxon>Ascomycota</taxon>
        <taxon>Pezizomycotina</taxon>
        <taxon>Sordariomycetes</taxon>
        <taxon>Hypocreomycetidae</taxon>
        <taxon>Hypocreales</taxon>
        <taxon>Nectriaceae</taxon>
        <taxon>Fusarium</taxon>
        <taxon>Fusarium decemcellulare species complex</taxon>
    </lineage>
</organism>
<keyword evidence="6" id="KW-1185">Reference proteome</keyword>
<evidence type="ECO:0000259" key="4">
    <source>
        <dbReference type="Pfam" id="PF06441"/>
    </source>
</evidence>
<evidence type="ECO:0000256" key="2">
    <source>
        <dbReference type="ARBA" id="ARBA00022801"/>
    </source>
</evidence>
<dbReference type="EMBL" id="JAADYS010002709">
    <property type="protein sequence ID" value="KAF4455892.1"/>
    <property type="molecule type" value="Genomic_DNA"/>
</dbReference>
<gene>
    <name evidence="5" type="ORF">FALBO_15532</name>
</gene>
<comment type="similarity">
    <text evidence="1">Belongs to the peptidase S33 family.</text>
</comment>
<dbReference type="OrthoDB" id="7130006at2759"/>
<feature type="active site" description="Proton donor" evidence="3">
    <location>
        <position position="343"/>
    </location>
</feature>
<dbReference type="GO" id="GO:0097176">
    <property type="term" value="P:epoxide metabolic process"/>
    <property type="evidence" value="ECO:0007669"/>
    <property type="project" value="TreeGrafter"/>
</dbReference>
<accession>A0A8H4KTD9</accession>
<name>A0A8H4KTD9_9HYPO</name>
<dbReference type="Gene3D" id="3.40.50.1820">
    <property type="entry name" value="alpha/beta hydrolase"/>
    <property type="match status" value="1"/>
</dbReference>
<feature type="active site" description="Proton acceptor" evidence="3">
    <location>
        <position position="397"/>
    </location>
</feature>
<evidence type="ECO:0000313" key="6">
    <source>
        <dbReference type="Proteomes" id="UP000554235"/>
    </source>
</evidence>
<feature type="domain" description="Epoxide hydrolase N-terminal" evidence="4">
    <location>
        <begin position="30"/>
        <end position="140"/>
    </location>
</feature>
<dbReference type="InterPro" id="IPR016292">
    <property type="entry name" value="Epoxide_hydrolase"/>
</dbReference>
<keyword evidence="2 5" id="KW-0378">Hydrolase</keyword>
<sequence>MRTTHLLPWLASAAQVLGQSDKKWDRFNVRPFNIDLGDRVPRMIDLVKNTRLPTHESPAAKDSVNITSSTGISLSTLKQLQTQWSTNFDWEKEQAAMNRLNHFTAKIEGQTVHFIHEKTDDPNSIPLLLLHGWPGSFLEMVPLMNELNKKVKKTGGQPNFNFNIVIPSLPGYGFSSPPPASWTIEDSARLMNTLMHEVLGYKRYAVHGTDLGAGIAYSAYDQFNQTVRAAHLVFLPFLGLTWEQLKDQNIVLSAGEEFAEQRLLDWQSSGNAYFLEHVTKPNTIGLSLYDNPMGQLSWIAEKYISWSDPRQGTGPSVLTHHEILRQVSLYYLTQSFISSVYMYNQNPNGFSPVYTKARTDAPLLYTTFKYNVGFWPKKVVEKVGNLVSYTFQDFGGHFPALDNPPAVAAEIQKLGKYWKD</sequence>
<protein>
    <submittedName>
        <fullName evidence="5">Epoxide hydrolase</fullName>
    </submittedName>
</protein>
<dbReference type="Proteomes" id="UP000554235">
    <property type="component" value="Unassembled WGS sequence"/>
</dbReference>
<dbReference type="InterPro" id="IPR010497">
    <property type="entry name" value="Epoxide_hydro_N"/>
</dbReference>
<dbReference type="Pfam" id="PF06441">
    <property type="entry name" value="EHN"/>
    <property type="match status" value="1"/>
</dbReference>